<keyword evidence="8 11" id="KW-0407">Ion channel</keyword>
<evidence type="ECO:0000256" key="10">
    <source>
        <dbReference type="ARBA" id="ARBA00035585"/>
    </source>
</evidence>
<keyword evidence="3" id="KW-0997">Cell inner membrane</keyword>
<evidence type="ECO:0000256" key="4">
    <source>
        <dbReference type="ARBA" id="ARBA00022692"/>
    </source>
</evidence>
<feature type="transmembrane region" description="Helical" evidence="11">
    <location>
        <begin position="68"/>
        <end position="85"/>
    </location>
</feature>
<comment type="activity regulation">
    <text evidence="11">Na(+) is not transported, but it plays an essential structural role and its presence is essential for fluoride channel function.</text>
</comment>
<comment type="caution">
    <text evidence="12">The sequence shown here is derived from an EMBL/GenBank/DDBJ whole genome shotgun (WGS) entry which is preliminary data.</text>
</comment>
<keyword evidence="4 11" id="KW-0812">Transmembrane</keyword>
<keyword evidence="2 11" id="KW-1003">Cell membrane</keyword>
<dbReference type="GO" id="GO:0140114">
    <property type="term" value="P:cellular detoxification of fluoride"/>
    <property type="evidence" value="ECO:0007669"/>
    <property type="project" value="UniProtKB-UniRule"/>
</dbReference>
<protein>
    <recommendedName>
        <fullName evidence="11">Fluoride-specific ion channel FluC</fullName>
    </recommendedName>
</protein>
<dbReference type="InterPro" id="IPR003691">
    <property type="entry name" value="FluC"/>
</dbReference>
<dbReference type="NCBIfam" id="TIGR00494">
    <property type="entry name" value="crcB"/>
    <property type="match status" value="1"/>
</dbReference>
<reference evidence="12" key="2">
    <citation type="submission" date="2020-09" db="EMBL/GenBank/DDBJ databases">
        <authorList>
            <person name="Sun Q."/>
            <person name="Zhou Y."/>
        </authorList>
    </citation>
    <scope>NUCLEOTIDE SEQUENCE</scope>
    <source>
        <strain evidence="12">CGMCC 1.12195</strain>
    </source>
</reference>
<dbReference type="GO" id="GO:0062054">
    <property type="term" value="F:fluoride channel activity"/>
    <property type="evidence" value="ECO:0007669"/>
    <property type="project" value="UniProtKB-UniRule"/>
</dbReference>
<evidence type="ECO:0000256" key="6">
    <source>
        <dbReference type="ARBA" id="ARBA00023065"/>
    </source>
</evidence>
<dbReference type="HAMAP" id="MF_00454">
    <property type="entry name" value="FluC"/>
    <property type="match status" value="1"/>
</dbReference>
<dbReference type="GO" id="GO:0046872">
    <property type="term" value="F:metal ion binding"/>
    <property type="evidence" value="ECO:0007669"/>
    <property type="project" value="UniProtKB-KW"/>
</dbReference>
<evidence type="ECO:0000256" key="5">
    <source>
        <dbReference type="ARBA" id="ARBA00022989"/>
    </source>
</evidence>
<reference evidence="12" key="1">
    <citation type="journal article" date="2014" name="Int. J. Syst. Evol. Microbiol.">
        <title>Complete genome sequence of Corynebacterium casei LMG S-19264T (=DSM 44701T), isolated from a smear-ripened cheese.</title>
        <authorList>
            <consortium name="US DOE Joint Genome Institute (JGI-PGF)"/>
            <person name="Walter F."/>
            <person name="Albersmeier A."/>
            <person name="Kalinowski J."/>
            <person name="Ruckert C."/>
        </authorList>
    </citation>
    <scope>NUCLEOTIDE SEQUENCE</scope>
    <source>
        <strain evidence="12">CGMCC 1.12195</strain>
    </source>
</reference>
<keyword evidence="7 11" id="KW-0472">Membrane</keyword>
<name>A0A917I1Z8_9SPHI</name>
<evidence type="ECO:0000256" key="3">
    <source>
        <dbReference type="ARBA" id="ARBA00022519"/>
    </source>
</evidence>
<evidence type="ECO:0000256" key="8">
    <source>
        <dbReference type="ARBA" id="ARBA00023303"/>
    </source>
</evidence>
<dbReference type="Proteomes" id="UP000660862">
    <property type="component" value="Unassembled WGS sequence"/>
</dbReference>
<evidence type="ECO:0000256" key="7">
    <source>
        <dbReference type="ARBA" id="ARBA00023136"/>
    </source>
</evidence>
<proteinExistence type="inferred from homology"/>
<sequence length="128" mass="13771">MIKQLILVGIGGGLGSMLRFLVSVSTSRFVHGTFPLSTLLVNLSGCFLIGVLVGIFSQPPHVGNNMRFLLITGFCGGYTTFSTFAHENLLLIENQQIPLAIGYTLLSVVLGIALVWAGIWVSQVAYSR</sequence>
<feature type="transmembrane region" description="Helical" evidence="11">
    <location>
        <begin position="97"/>
        <end position="121"/>
    </location>
</feature>
<evidence type="ECO:0000256" key="9">
    <source>
        <dbReference type="ARBA" id="ARBA00035120"/>
    </source>
</evidence>
<keyword evidence="11" id="KW-0813">Transport</keyword>
<keyword evidence="6 11" id="KW-0406">Ion transport</keyword>
<evidence type="ECO:0000256" key="1">
    <source>
        <dbReference type="ARBA" id="ARBA00004651"/>
    </source>
</evidence>
<organism evidence="12 13">
    <name type="scientific">Parapedobacter pyrenivorans</name>
    <dbReference type="NCBI Taxonomy" id="1305674"/>
    <lineage>
        <taxon>Bacteria</taxon>
        <taxon>Pseudomonadati</taxon>
        <taxon>Bacteroidota</taxon>
        <taxon>Sphingobacteriia</taxon>
        <taxon>Sphingobacteriales</taxon>
        <taxon>Sphingobacteriaceae</taxon>
        <taxon>Parapedobacter</taxon>
    </lineage>
</organism>
<comment type="subcellular location">
    <subcellularLocation>
        <location evidence="1 11">Cell membrane</location>
        <topology evidence="1 11">Multi-pass membrane protein</topology>
    </subcellularLocation>
</comment>
<dbReference type="Pfam" id="PF02537">
    <property type="entry name" value="CRCB"/>
    <property type="match status" value="1"/>
</dbReference>
<keyword evidence="13" id="KW-1185">Reference proteome</keyword>
<accession>A0A917I1Z8</accession>
<evidence type="ECO:0000256" key="2">
    <source>
        <dbReference type="ARBA" id="ARBA00022475"/>
    </source>
</evidence>
<gene>
    <name evidence="11 12" type="primary">crcB</name>
    <name evidence="11" type="synonym">fluC</name>
    <name evidence="12" type="ORF">GCM10007415_46800</name>
</gene>
<evidence type="ECO:0000313" key="12">
    <source>
        <dbReference type="EMBL" id="GGH05099.1"/>
    </source>
</evidence>
<feature type="transmembrane region" description="Helical" evidence="11">
    <location>
        <begin position="34"/>
        <end position="56"/>
    </location>
</feature>
<dbReference type="PANTHER" id="PTHR28259">
    <property type="entry name" value="FLUORIDE EXPORT PROTEIN 1-RELATED"/>
    <property type="match status" value="1"/>
</dbReference>
<dbReference type="AlphaFoldDB" id="A0A917I1Z8"/>
<keyword evidence="5 11" id="KW-1133">Transmembrane helix</keyword>
<keyword evidence="11" id="KW-0479">Metal-binding</keyword>
<feature type="binding site" evidence="11">
    <location>
        <position position="76"/>
    </location>
    <ligand>
        <name>Na(+)</name>
        <dbReference type="ChEBI" id="CHEBI:29101"/>
        <note>structural</note>
    </ligand>
</feature>
<keyword evidence="11" id="KW-0915">Sodium</keyword>
<dbReference type="PANTHER" id="PTHR28259:SF1">
    <property type="entry name" value="FLUORIDE EXPORT PROTEIN 1-RELATED"/>
    <property type="match status" value="1"/>
</dbReference>
<dbReference type="EMBL" id="BMER01000007">
    <property type="protein sequence ID" value="GGH05099.1"/>
    <property type="molecule type" value="Genomic_DNA"/>
</dbReference>
<dbReference type="GO" id="GO:0005886">
    <property type="term" value="C:plasma membrane"/>
    <property type="evidence" value="ECO:0007669"/>
    <property type="project" value="UniProtKB-SubCell"/>
</dbReference>
<dbReference type="RefSeq" id="WP_188508565.1">
    <property type="nucleotide sequence ID" value="NZ_BMER01000007.1"/>
</dbReference>
<feature type="binding site" evidence="11">
    <location>
        <position position="79"/>
    </location>
    <ligand>
        <name>Na(+)</name>
        <dbReference type="ChEBI" id="CHEBI:29101"/>
        <note>structural</note>
    </ligand>
</feature>
<comment type="catalytic activity">
    <reaction evidence="10">
        <text>fluoride(in) = fluoride(out)</text>
        <dbReference type="Rhea" id="RHEA:76159"/>
        <dbReference type="ChEBI" id="CHEBI:17051"/>
    </reaction>
    <physiologicalReaction direction="left-to-right" evidence="10">
        <dbReference type="Rhea" id="RHEA:76160"/>
    </physiologicalReaction>
</comment>
<evidence type="ECO:0000256" key="11">
    <source>
        <dbReference type="HAMAP-Rule" id="MF_00454"/>
    </source>
</evidence>
<comment type="similarity">
    <text evidence="9 11">Belongs to the fluoride channel Fluc/FEX (TC 1.A.43) family.</text>
</comment>
<evidence type="ECO:0000313" key="13">
    <source>
        <dbReference type="Proteomes" id="UP000660862"/>
    </source>
</evidence>
<feature type="transmembrane region" description="Helical" evidence="11">
    <location>
        <begin position="5"/>
        <end position="22"/>
    </location>
</feature>
<comment type="function">
    <text evidence="11">Fluoride-specific ion channel. Important for reducing fluoride concentration in the cell, thus reducing its toxicity.</text>
</comment>